<dbReference type="PANTHER" id="PTHR46112:SF2">
    <property type="entry name" value="XAA-PRO AMINOPEPTIDASE P-RELATED"/>
    <property type="match status" value="1"/>
</dbReference>
<dbReference type="EMBL" id="CP006651">
    <property type="protein sequence ID" value="AGT10630.1"/>
    <property type="molecule type" value="Genomic_DNA"/>
</dbReference>
<dbReference type="InterPro" id="IPR000994">
    <property type="entry name" value="Pept_M24"/>
</dbReference>
<dbReference type="KEGG" id="pami:JCM7686_pAMI1p044"/>
<feature type="domain" description="Peptidase M24" evidence="2">
    <location>
        <begin position="201"/>
        <end position="409"/>
    </location>
</feature>
<feature type="region of interest" description="Disordered" evidence="1">
    <location>
        <begin position="1"/>
        <end position="29"/>
    </location>
</feature>
<dbReference type="EC" id="3.4.13.9" evidence="4"/>
<dbReference type="Proteomes" id="UP000015480">
    <property type="component" value="Plasmid pAMI1"/>
</dbReference>
<sequence>MDQKTPHRADPEATRYSRNSLTRTSIGKTVSDHGAAQMDMIALRAYRLRRVQEQLRKHDVPAILLCDPVIMRYATGVRNMQPWSMHANIRCALVPAEGKAILFEYHGSEHLGEGLETVEMVLSAKGRYNLDGSTYAGGKSFADLLMSYLPPQKVGKRRLAVDSRVEYFTGLHLQNAGIEVISGGRMMSDAQAIKSDEEVQCIMASLSVAEVALHRIKQAIEPGKTEIGLWSILEATNVEFGGEYIDTRLLSSGHRTNPWYQEATDRIVRPRELVALDTDMIGPFGYDADVSRTFFCPSGRPSGEQRTLYRTSYDQLHHNLELIKAGATFREMSEKAYDLPERFKQQMMPMTWHGVGLYGQWPTIVGRGHHEKYGEEGVLEEGMVLSCESYCGEVGGSEGVKLEQQVIVTRDGYQLLSDFPFEEELLGREI</sequence>
<evidence type="ECO:0000313" key="5">
    <source>
        <dbReference type="Proteomes" id="UP000015480"/>
    </source>
</evidence>
<keyword evidence="4" id="KW-0645">Protease</keyword>
<dbReference type="HOGENOM" id="CLU_052604_0_0_5"/>
<dbReference type="Gene3D" id="3.40.350.10">
    <property type="entry name" value="Creatinase/prolidase N-terminal domain"/>
    <property type="match status" value="1"/>
</dbReference>
<reference evidence="4 5" key="1">
    <citation type="journal article" date="2014" name="BMC Genomics">
        <title>Architecture and functions of a multipartite genome of the methylotrophic bacterium Paracoccus aminophilus JCM 7686, containing primary and secondary chromids.</title>
        <authorList>
            <person name="Dziewit L."/>
            <person name="Czarnecki J."/>
            <person name="Wibberg D."/>
            <person name="Radlinska M."/>
            <person name="Mrozek P."/>
            <person name="Szymczak M."/>
            <person name="Schluter A."/>
            <person name="Puhler A."/>
            <person name="Bartosik D."/>
        </authorList>
    </citation>
    <scope>NUCLEOTIDE SEQUENCE [LARGE SCALE GENOMIC DNA]</scope>
    <source>
        <strain evidence="4">JCM 7686</strain>
        <plasmid evidence="5">Plasmid pAMI1</plasmid>
    </source>
</reference>
<dbReference type="PANTHER" id="PTHR46112">
    <property type="entry name" value="AMINOPEPTIDASE"/>
    <property type="match status" value="1"/>
</dbReference>
<evidence type="ECO:0000259" key="3">
    <source>
        <dbReference type="Pfam" id="PF01321"/>
    </source>
</evidence>
<keyword evidence="4" id="KW-0378">Hydrolase</keyword>
<dbReference type="OrthoDB" id="9803194at2"/>
<name>S5Y4G9_PARAH</name>
<dbReference type="CDD" id="cd01066">
    <property type="entry name" value="APP_MetAP"/>
    <property type="match status" value="1"/>
</dbReference>
<dbReference type="Pfam" id="PF00557">
    <property type="entry name" value="Peptidase_M24"/>
    <property type="match status" value="1"/>
</dbReference>
<feature type="compositionally biased region" description="Basic and acidic residues" evidence="1">
    <location>
        <begin position="1"/>
        <end position="15"/>
    </location>
</feature>
<feature type="compositionally biased region" description="Polar residues" evidence="1">
    <location>
        <begin position="16"/>
        <end position="28"/>
    </location>
</feature>
<dbReference type="Pfam" id="PF01321">
    <property type="entry name" value="Creatinase_N"/>
    <property type="match status" value="1"/>
</dbReference>
<dbReference type="InterPro" id="IPR000587">
    <property type="entry name" value="Creatinase_N"/>
</dbReference>
<feature type="domain" description="Creatinase N-terminal" evidence="3">
    <location>
        <begin position="47"/>
        <end position="176"/>
    </location>
</feature>
<accession>S5Y4G9</accession>
<dbReference type="RefSeq" id="WP_020952779.1">
    <property type="nucleotide sequence ID" value="NC_022042.1"/>
</dbReference>
<protein>
    <submittedName>
        <fullName evidence="4">Peptidase M24</fullName>
        <ecNumber evidence="4">3.4.13.9</ecNumber>
    </submittedName>
</protein>
<evidence type="ECO:0000256" key="1">
    <source>
        <dbReference type="SAM" id="MobiDB-lite"/>
    </source>
</evidence>
<dbReference type="GO" id="GO:0102009">
    <property type="term" value="F:proline dipeptidase activity"/>
    <property type="evidence" value="ECO:0007669"/>
    <property type="project" value="UniProtKB-EC"/>
</dbReference>
<dbReference type="SUPFAM" id="SSF53092">
    <property type="entry name" value="Creatinase/prolidase N-terminal domain"/>
    <property type="match status" value="1"/>
</dbReference>
<proteinExistence type="predicted"/>
<dbReference type="AlphaFoldDB" id="S5Y4G9"/>
<dbReference type="PATRIC" id="fig|1367847.3.peg.3556"/>
<keyword evidence="4" id="KW-0614">Plasmid</keyword>
<organism evidence="4 5">
    <name type="scientific">Paracoccus aminophilus JCM 7686</name>
    <dbReference type="NCBI Taxonomy" id="1367847"/>
    <lineage>
        <taxon>Bacteria</taxon>
        <taxon>Pseudomonadati</taxon>
        <taxon>Pseudomonadota</taxon>
        <taxon>Alphaproteobacteria</taxon>
        <taxon>Rhodobacterales</taxon>
        <taxon>Paracoccaceae</taxon>
        <taxon>Paracoccus</taxon>
    </lineage>
</organism>
<keyword evidence="4" id="KW-0224">Dipeptidase</keyword>
<dbReference type="InterPro" id="IPR036005">
    <property type="entry name" value="Creatinase/aminopeptidase-like"/>
</dbReference>
<dbReference type="Gene3D" id="3.90.230.10">
    <property type="entry name" value="Creatinase/methionine aminopeptidase superfamily"/>
    <property type="match status" value="1"/>
</dbReference>
<dbReference type="InterPro" id="IPR029149">
    <property type="entry name" value="Creatin/AminoP/Spt16_N"/>
</dbReference>
<geneLocation type="plasmid" evidence="4 5">
    <name>pAMI1</name>
</geneLocation>
<dbReference type="SUPFAM" id="SSF55920">
    <property type="entry name" value="Creatinase/aminopeptidase"/>
    <property type="match status" value="1"/>
</dbReference>
<evidence type="ECO:0000313" key="4">
    <source>
        <dbReference type="EMBL" id="AGT10630.1"/>
    </source>
</evidence>
<dbReference type="InterPro" id="IPR050659">
    <property type="entry name" value="Peptidase_M24B"/>
</dbReference>
<keyword evidence="5" id="KW-1185">Reference proteome</keyword>
<gene>
    <name evidence="4" type="ORF">JCM7686_pAMI1p044</name>
</gene>
<evidence type="ECO:0000259" key="2">
    <source>
        <dbReference type="Pfam" id="PF00557"/>
    </source>
</evidence>